<dbReference type="InterPro" id="IPR050951">
    <property type="entry name" value="Retrovirus_Pol_polyprotein"/>
</dbReference>
<feature type="domain" description="Integrase zinc-binding" evidence="8">
    <location>
        <begin position="230"/>
        <end position="287"/>
    </location>
</feature>
<dbReference type="InterPro" id="IPR036397">
    <property type="entry name" value="RNaseH_sf"/>
</dbReference>
<dbReference type="AlphaFoldDB" id="A0A8S2W3P3"/>
<gene>
    <name evidence="9" type="ORF">TMI583_LOCUS44900</name>
</gene>
<reference evidence="9" key="1">
    <citation type="submission" date="2021-02" db="EMBL/GenBank/DDBJ databases">
        <authorList>
            <person name="Nowell W R."/>
        </authorList>
    </citation>
    <scope>NUCLEOTIDE SEQUENCE</scope>
</reference>
<dbReference type="InterPro" id="IPR043502">
    <property type="entry name" value="DNA/RNA_pol_sf"/>
</dbReference>
<dbReference type="SUPFAM" id="SSF53098">
    <property type="entry name" value="Ribonuclease H-like"/>
    <property type="match status" value="1"/>
</dbReference>
<evidence type="ECO:0000256" key="3">
    <source>
        <dbReference type="ARBA" id="ARBA00022722"/>
    </source>
</evidence>
<accession>A0A8S2W3P3</accession>
<sequence length="368" mass="42217">MNTPNFAQPFFLELDACDYGLGAVLLQEYAEKKFVIAYASRTLSAAERKYGATEKEALAIVWATKHFRPYIEGVPLTIRSDCKALQWLKEAKDPYGRLARWAMQLAAFNIIEIQHRPGKTNSNADALSRYPLEPNESCNLTVNSIETAVNIWEGCTMLDDISSNQLRDPHLRPIMEYLQSPSGNHAAPVSKQLLRIAAQLTVIDGILYKISQTRRYDHQRPRGSRNLVVIPGNMQRQLLEWAHDHPTSGHSGRSKTLYRLTSRVYWATMRRDVDSYIKQCHLCQQFKYCNRPNSTPLQVHLISEPWHTIGPDIMGPFPPTQRQKQYLLVVVDYFTRWIEVFPMRTTTGSEIRCTCNGVELGRLQYLNC</sequence>
<evidence type="ECO:0000313" key="10">
    <source>
        <dbReference type="Proteomes" id="UP000682733"/>
    </source>
</evidence>
<keyword evidence="2" id="KW-0548">Nucleotidyltransferase</keyword>
<keyword evidence="6" id="KW-0695">RNA-directed DNA polymerase</keyword>
<keyword evidence="1" id="KW-0808">Transferase</keyword>
<evidence type="ECO:0000256" key="6">
    <source>
        <dbReference type="ARBA" id="ARBA00022918"/>
    </source>
</evidence>
<name>A0A8S2W3P3_9BILA</name>
<feature type="domain" description="Reverse transcriptase RNase H-like" evidence="7">
    <location>
        <begin position="6"/>
        <end position="108"/>
    </location>
</feature>
<dbReference type="GO" id="GO:0003964">
    <property type="term" value="F:RNA-directed DNA polymerase activity"/>
    <property type="evidence" value="ECO:0007669"/>
    <property type="project" value="UniProtKB-KW"/>
</dbReference>
<dbReference type="GO" id="GO:0004519">
    <property type="term" value="F:endonuclease activity"/>
    <property type="evidence" value="ECO:0007669"/>
    <property type="project" value="UniProtKB-KW"/>
</dbReference>
<dbReference type="InterPro" id="IPR041373">
    <property type="entry name" value="RT_RNaseH"/>
</dbReference>
<dbReference type="Pfam" id="PF17917">
    <property type="entry name" value="RT_RNaseH"/>
    <property type="match status" value="1"/>
</dbReference>
<dbReference type="GO" id="GO:0003676">
    <property type="term" value="F:nucleic acid binding"/>
    <property type="evidence" value="ECO:0007669"/>
    <property type="project" value="InterPro"/>
</dbReference>
<dbReference type="GO" id="GO:0016787">
    <property type="term" value="F:hydrolase activity"/>
    <property type="evidence" value="ECO:0007669"/>
    <property type="project" value="UniProtKB-KW"/>
</dbReference>
<evidence type="ECO:0000256" key="4">
    <source>
        <dbReference type="ARBA" id="ARBA00022759"/>
    </source>
</evidence>
<organism evidence="9 10">
    <name type="scientific">Didymodactylos carnosus</name>
    <dbReference type="NCBI Taxonomy" id="1234261"/>
    <lineage>
        <taxon>Eukaryota</taxon>
        <taxon>Metazoa</taxon>
        <taxon>Spiralia</taxon>
        <taxon>Gnathifera</taxon>
        <taxon>Rotifera</taxon>
        <taxon>Eurotatoria</taxon>
        <taxon>Bdelloidea</taxon>
        <taxon>Philodinida</taxon>
        <taxon>Philodinidae</taxon>
        <taxon>Didymodactylos</taxon>
    </lineage>
</organism>
<evidence type="ECO:0000256" key="1">
    <source>
        <dbReference type="ARBA" id="ARBA00022679"/>
    </source>
</evidence>
<keyword evidence="5" id="KW-0378">Hydrolase</keyword>
<evidence type="ECO:0000256" key="2">
    <source>
        <dbReference type="ARBA" id="ARBA00022695"/>
    </source>
</evidence>
<dbReference type="SUPFAM" id="SSF56672">
    <property type="entry name" value="DNA/RNA polymerases"/>
    <property type="match status" value="1"/>
</dbReference>
<dbReference type="PANTHER" id="PTHR37984:SF5">
    <property type="entry name" value="PROTEIN NYNRIN-LIKE"/>
    <property type="match status" value="1"/>
</dbReference>
<dbReference type="FunFam" id="3.10.20.370:FF:000001">
    <property type="entry name" value="Retrovirus-related Pol polyprotein from transposon 17.6-like protein"/>
    <property type="match status" value="1"/>
</dbReference>
<dbReference type="Proteomes" id="UP000682733">
    <property type="component" value="Unassembled WGS sequence"/>
</dbReference>
<evidence type="ECO:0000259" key="7">
    <source>
        <dbReference type="Pfam" id="PF17917"/>
    </source>
</evidence>
<dbReference type="InterPro" id="IPR012337">
    <property type="entry name" value="RNaseH-like_sf"/>
</dbReference>
<dbReference type="Gene3D" id="1.10.340.70">
    <property type="match status" value="1"/>
</dbReference>
<keyword evidence="3" id="KW-0540">Nuclease</keyword>
<protein>
    <recommendedName>
        <fullName evidence="11">Integrase catalytic domain-containing protein</fullName>
    </recommendedName>
</protein>
<proteinExistence type="predicted"/>
<dbReference type="Gene3D" id="3.10.20.370">
    <property type="match status" value="1"/>
</dbReference>
<keyword evidence="4" id="KW-0255">Endonuclease</keyword>
<dbReference type="Gene3D" id="3.30.420.10">
    <property type="entry name" value="Ribonuclease H-like superfamily/Ribonuclease H"/>
    <property type="match status" value="1"/>
</dbReference>
<evidence type="ECO:0000256" key="5">
    <source>
        <dbReference type="ARBA" id="ARBA00022801"/>
    </source>
</evidence>
<dbReference type="PANTHER" id="PTHR37984">
    <property type="entry name" value="PROTEIN CBG26694"/>
    <property type="match status" value="1"/>
</dbReference>
<dbReference type="InterPro" id="IPR041588">
    <property type="entry name" value="Integrase_H2C2"/>
</dbReference>
<dbReference type="Pfam" id="PF17921">
    <property type="entry name" value="Integrase_H2C2"/>
    <property type="match status" value="1"/>
</dbReference>
<dbReference type="EMBL" id="CAJOBA010078745">
    <property type="protein sequence ID" value="CAF4430911.1"/>
    <property type="molecule type" value="Genomic_DNA"/>
</dbReference>
<evidence type="ECO:0008006" key="11">
    <source>
        <dbReference type="Google" id="ProtNLM"/>
    </source>
</evidence>
<comment type="caution">
    <text evidence="9">The sequence shown here is derived from an EMBL/GenBank/DDBJ whole genome shotgun (WGS) entry which is preliminary data.</text>
</comment>
<evidence type="ECO:0000259" key="8">
    <source>
        <dbReference type="Pfam" id="PF17921"/>
    </source>
</evidence>
<dbReference type="CDD" id="cd09274">
    <property type="entry name" value="RNase_HI_RT_Ty3"/>
    <property type="match status" value="1"/>
</dbReference>
<evidence type="ECO:0000313" key="9">
    <source>
        <dbReference type="EMBL" id="CAF4430911.1"/>
    </source>
</evidence>
<dbReference type="FunFam" id="1.10.340.70:FF:000001">
    <property type="entry name" value="Retrovirus-related Pol polyprotein from transposon gypsy-like Protein"/>
    <property type="match status" value="1"/>
</dbReference>